<dbReference type="GO" id="GO:0031505">
    <property type="term" value="P:fungal-type cell wall organization"/>
    <property type="evidence" value="ECO:0007669"/>
    <property type="project" value="TreeGrafter"/>
</dbReference>
<organism evidence="27 28">
    <name type="scientific">Pichia kudriavzevii</name>
    <name type="common">Yeast</name>
    <name type="synonym">Issatchenkia orientalis</name>
    <dbReference type="NCBI Taxonomy" id="4909"/>
    <lineage>
        <taxon>Eukaryota</taxon>
        <taxon>Fungi</taxon>
        <taxon>Dikarya</taxon>
        <taxon>Ascomycota</taxon>
        <taxon>Saccharomycotina</taxon>
        <taxon>Pichiomycetes</taxon>
        <taxon>Pichiales</taxon>
        <taxon>Pichiaceae</taxon>
        <taxon>Pichia</taxon>
    </lineage>
</organism>
<dbReference type="InterPro" id="IPR017941">
    <property type="entry name" value="Rieske_2Fe-2S"/>
</dbReference>
<feature type="domain" description="Rieske" evidence="26">
    <location>
        <begin position="720"/>
        <end position="788"/>
    </location>
</feature>
<evidence type="ECO:0000256" key="4">
    <source>
        <dbReference type="ARBA" id="ARBA00010651"/>
    </source>
</evidence>
<evidence type="ECO:0000256" key="21">
    <source>
        <dbReference type="ARBA" id="ARBA00034078"/>
    </source>
</evidence>
<evidence type="ECO:0000256" key="16">
    <source>
        <dbReference type="ARBA" id="ARBA00023157"/>
    </source>
</evidence>
<evidence type="ECO:0000256" key="20">
    <source>
        <dbReference type="ARBA" id="ARBA00023326"/>
    </source>
</evidence>
<comment type="cofactor">
    <cofactor evidence="21">
        <name>[2Fe-2S] cluster</name>
        <dbReference type="ChEBI" id="CHEBI:190135"/>
    </cofactor>
</comment>
<comment type="similarity">
    <text evidence="4">Belongs to the Rieske iron-sulfur protein family.</text>
</comment>
<evidence type="ECO:0000256" key="23">
    <source>
        <dbReference type="SAM" id="Coils"/>
    </source>
</evidence>
<dbReference type="SUPFAM" id="SSF50022">
    <property type="entry name" value="ISP domain"/>
    <property type="match status" value="1"/>
</dbReference>
<feature type="region of interest" description="Disordered" evidence="24">
    <location>
        <begin position="60"/>
        <end position="141"/>
    </location>
</feature>
<comment type="similarity">
    <text evidence="3">Belongs to the SUN family.</text>
</comment>
<sequence length="790" mass="84332">MKLSNTCLFTIASLLVSVKASDEECTTTATTVHMHHQHKRAVAYDYVYVTVTVDGDGNTYEQSTTSTSTFEQPTPSNIPTSSSSSSSSSSSALSSTSEDDSSSSSSSSSSSASASSSSSSNSKGYSYSSSGDLSAYQDPTDDFEDGVIPCSQFPSGNGVVALDYLGFGGWSGLYHDDTSTGGSCEDGTYCSYACQPGMSKTQWPSSQPGNGVSVGGLYCKDGTLHRTNKDTTHLCEWGIDAARVVSEIDQSVAICRTDYPGTENMVIPTIVGPGSENLLTTVDEDTYYTWQGKKTSAQYYVNNAGVSQTDGCVWGTAGSGVGNWAPLNFGAGYTNGVSYLSLIPNPNNRDAANFNVKIVAYDDNSVVNGECVYENGSYNGNGQDGCTVAVTSVGVAEETVTGGDFDNMHATVVDAEPLPGSIKAVSQKMSPSVSKKRKVPRTEKNPKPPSKAEPQGVTTTTTAATSSCVLAPISSSSSAASSISSQYLETLERILREAQQREREITENFQAKIAVAHAQKEAEMEQLARDVAEQMRVTGEWVLFEKFKVVETVQTFFTVNVGLTSTYTYKAFRSSQAMLSRLSIRSAKSVSFVRGISSTVPALKSTYDSPDFSHYLNKSKGSNDKSRDFTYFMVGSYGLLGAAAAKSTVEAFLSTMSASADVLAMAKVEVKLNAIPLGKNVVVKWQGKPVFIRHRTPAEIEEANAVDISTLRDPQADSDRVKNPEWLIMLGICTHLGCVPIGEAGDFGGWFCPCHGSHYDISGRIRKGPAPLNLEVPEYEFADEETLVVG</sequence>
<dbReference type="FunFam" id="2.102.10.10:FF:000001">
    <property type="entry name" value="Cytochrome b-c1 complex subunit Rieske, mitochondrial"/>
    <property type="match status" value="1"/>
</dbReference>
<dbReference type="InterPro" id="IPR005805">
    <property type="entry name" value="Rieske_Fe-S_prot_C"/>
</dbReference>
<keyword evidence="7" id="KW-0812">Transmembrane</keyword>
<dbReference type="AlphaFoldDB" id="A0A1V2LJP4"/>
<evidence type="ECO:0000256" key="14">
    <source>
        <dbReference type="ARBA" id="ARBA00023014"/>
    </source>
</evidence>
<keyword evidence="6" id="KW-0964">Secreted</keyword>
<keyword evidence="10 25" id="KW-0732">Signal</keyword>
<evidence type="ECO:0000256" key="22">
    <source>
        <dbReference type="ARBA" id="ARBA00072517"/>
    </source>
</evidence>
<dbReference type="Pfam" id="PF03856">
    <property type="entry name" value="SUN"/>
    <property type="match status" value="1"/>
</dbReference>
<dbReference type="CDD" id="cd03470">
    <property type="entry name" value="Rieske_cytochrome_bc1"/>
    <property type="match status" value="1"/>
</dbReference>
<dbReference type="GO" id="GO:0046872">
    <property type="term" value="F:metal ion binding"/>
    <property type="evidence" value="ECO:0007669"/>
    <property type="project" value="UniProtKB-KW"/>
</dbReference>
<evidence type="ECO:0000256" key="11">
    <source>
        <dbReference type="ARBA" id="ARBA00022801"/>
    </source>
</evidence>
<keyword evidence="8" id="KW-0001">2Fe-2S</keyword>
<evidence type="ECO:0000259" key="26">
    <source>
        <dbReference type="PROSITE" id="PS51296"/>
    </source>
</evidence>
<reference evidence="28" key="1">
    <citation type="journal article" date="2017" name="Genome Announc.">
        <title>Genome sequences of Cyberlindnera fabianii 65, Pichia kudriavzevii 129, and Saccharomyces cerevisiae 131 isolated from fermented masau fruits in Zimbabwe.</title>
        <authorList>
            <person name="van Rijswijck I.M.H."/>
            <person name="Derks M.F.L."/>
            <person name="Abee T."/>
            <person name="de Ridder D."/>
            <person name="Smid E.J."/>
        </authorList>
    </citation>
    <scope>NUCLEOTIDE SEQUENCE [LARGE SCALE GENOMIC DNA]</scope>
    <source>
        <strain evidence="28">129</strain>
    </source>
</reference>
<dbReference type="GO" id="GO:0000272">
    <property type="term" value="P:polysaccharide catabolic process"/>
    <property type="evidence" value="ECO:0007669"/>
    <property type="project" value="UniProtKB-KW"/>
</dbReference>
<dbReference type="InterPro" id="IPR036922">
    <property type="entry name" value="Rieske_2Fe-2S_sf"/>
</dbReference>
<keyword evidence="9" id="KW-0479">Metal-binding</keyword>
<evidence type="ECO:0000256" key="19">
    <source>
        <dbReference type="ARBA" id="ARBA00023316"/>
    </source>
</evidence>
<accession>A0A1V2LJP4</accession>
<dbReference type="GO" id="GO:0008121">
    <property type="term" value="F:quinol-cytochrome-c reductase activity"/>
    <property type="evidence" value="ECO:0007669"/>
    <property type="project" value="InterPro"/>
</dbReference>
<dbReference type="GO" id="GO:0016020">
    <property type="term" value="C:membrane"/>
    <property type="evidence" value="ECO:0007669"/>
    <property type="project" value="UniProtKB-SubCell"/>
</dbReference>
<dbReference type="SUPFAM" id="SSF81502">
    <property type="entry name" value="ISP transmembrane anchor"/>
    <property type="match status" value="1"/>
</dbReference>
<feature type="region of interest" description="Disordered" evidence="24">
    <location>
        <begin position="421"/>
        <end position="460"/>
    </location>
</feature>
<dbReference type="InterPro" id="IPR005556">
    <property type="entry name" value="SUN"/>
</dbReference>
<feature type="coiled-coil region" evidence="23">
    <location>
        <begin position="488"/>
        <end position="537"/>
    </location>
</feature>
<dbReference type="Gene3D" id="2.102.10.10">
    <property type="entry name" value="Rieske [2Fe-2S] iron-sulphur domain"/>
    <property type="match status" value="1"/>
</dbReference>
<name>A0A1V2LJP4_PICKU</name>
<dbReference type="GO" id="GO:0009986">
    <property type="term" value="C:cell surface"/>
    <property type="evidence" value="ECO:0007669"/>
    <property type="project" value="TreeGrafter"/>
</dbReference>
<dbReference type="NCBIfam" id="TIGR01416">
    <property type="entry name" value="Rieske_proteo"/>
    <property type="match status" value="1"/>
</dbReference>
<evidence type="ECO:0000256" key="13">
    <source>
        <dbReference type="ARBA" id="ARBA00023004"/>
    </source>
</evidence>
<keyword evidence="13" id="KW-0408">Iron</keyword>
<evidence type="ECO:0000313" key="28">
    <source>
        <dbReference type="Proteomes" id="UP000189274"/>
    </source>
</evidence>
<gene>
    <name evidence="27" type="ORF">BOH78_3462</name>
</gene>
<dbReference type="InterPro" id="IPR051526">
    <property type="entry name" value="Beta-Glucosidase_SUN"/>
</dbReference>
<evidence type="ECO:0000256" key="17">
    <source>
        <dbReference type="ARBA" id="ARBA00023277"/>
    </source>
</evidence>
<proteinExistence type="inferred from homology"/>
<dbReference type="InterPro" id="IPR006317">
    <property type="entry name" value="Ubiquinol_cyt_c_Rdtase_Fe-S-su"/>
</dbReference>
<keyword evidence="5" id="KW-0134">Cell wall</keyword>
<feature type="signal peptide" evidence="25">
    <location>
        <begin position="1"/>
        <end position="20"/>
    </location>
</feature>
<comment type="subcellular location">
    <subcellularLocation>
        <location evidence="1">Membrane</location>
        <topology evidence="1">Single-pass membrane protein</topology>
    </subcellularLocation>
    <subcellularLocation>
        <location evidence="2">Secreted</location>
        <location evidence="2">Cell wall</location>
    </subcellularLocation>
</comment>
<keyword evidence="17" id="KW-0119">Carbohydrate metabolism</keyword>
<keyword evidence="16" id="KW-1015">Disulfide bond</keyword>
<dbReference type="GO" id="GO:0009277">
    <property type="term" value="C:fungal-type cell wall"/>
    <property type="evidence" value="ECO:0007669"/>
    <property type="project" value="TreeGrafter"/>
</dbReference>
<keyword evidence="15" id="KW-0472">Membrane</keyword>
<dbReference type="InterPro" id="IPR037008">
    <property type="entry name" value="bc1_Rieske_TM_sf"/>
</dbReference>
<evidence type="ECO:0000256" key="12">
    <source>
        <dbReference type="ARBA" id="ARBA00022989"/>
    </source>
</evidence>
<evidence type="ECO:0000256" key="15">
    <source>
        <dbReference type="ARBA" id="ARBA00023136"/>
    </source>
</evidence>
<dbReference type="PRINTS" id="PR00162">
    <property type="entry name" value="RIESKE"/>
</dbReference>
<keyword evidence="12" id="KW-1133">Transmembrane helix</keyword>
<dbReference type="Pfam" id="PF00355">
    <property type="entry name" value="Rieske"/>
    <property type="match status" value="1"/>
</dbReference>
<feature type="chain" id="PRO_5013002394" description="Cytochrome b-c1 complex subunit Rieske, mitochondrial" evidence="25">
    <location>
        <begin position="21"/>
        <end position="790"/>
    </location>
</feature>
<dbReference type="PROSITE" id="PS51296">
    <property type="entry name" value="RIESKE"/>
    <property type="match status" value="1"/>
</dbReference>
<dbReference type="PANTHER" id="PTHR31316">
    <property type="entry name" value="BETA-GLUCOSIDASE-LIKE PROTEIN NCA3, MITOCHONDRIAL-RELATED"/>
    <property type="match status" value="1"/>
</dbReference>
<dbReference type="Proteomes" id="UP000189274">
    <property type="component" value="Unassembled WGS sequence"/>
</dbReference>
<dbReference type="EMBL" id="MQVM01000017">
    <property type="protein sequence ID" value="ONH72947.1"/>
    <property type="molecule type" value="Genomic_DNA"/>
</dbReference>
<keyword evidence="23" id="KW-0175">Coiled coil</keyword>
<evidence type="ECO:0000256" key="1">
    <source>
        <dbReference type="ARBA" id="ARBA00004167"/>
    </source>
</evidence>
<evidence type="ECO:0000256" key="24">
    <source>
        <dbReference type="SAM" id="MobiDB-lite"/>
    </source>
</evidence>
<dbReference type="Gene3D" id="1.20.5.270">
    <property type="entry name" value="Ubiquinol cytochrome reductase, transmembrane domain"/>
    <property type="match status" value="1"/>
</dbReference>
<evidence type="ECO:0000256" key="25">
    <source>
        <dbReference type="SAM" id="SignalP"/>
    </source>
</evidence>
<evidence type="ECO:0000256" key="9">
    <source>
        <dbReference type="ARBA" id="ARBA00022723"/>
    </source>
</evidence>
<dbReference type="GO" id="GO:0051537">
    <property type="term" value="F:2 iron, 2 sulfur cluster binding"/>
    <property type="evidence" value="ECO:0007669"/>
    <property type="project" value="UniProtKB-KW"/>
</dbReference>
<keyword evidence="19" id="KW-0961">Cell wall biogenesis/degradation</keyword>
<keyword evidence="20" id="KW-0624">Polysaccharide degradation</keyword>
<keyword evidence="18" id="KW-0326">Glycosidase</keyword>
<dbReference type="PANTHER" id="PTHR31316:SF0">
    <property type="entry name" value="SECRETED BETA-GLUCOSIDASE SIM1-RELATED"/>
    <property type="match status" value="1"/>
</dbReference>
<dbReference type="GO" id="GO:0016798">
    <property type="term" value="F:hydrolase activity, acting on glycosyl bonds"/>
    <property type="evidence" value="ECO:0007669"/>
    <property type="project" value="UniProtKB-KW"/>
</dbReference>
<evidence type="ECO:0000256" key="5">
    <source>
        <dbReference type="ARBA" id="ARBA00022512"/>
    </source>
</evidence>
<comment type="caution">
    <text evidence="27">The sequence shown here is derived from an EMBL/GenBank/DDBJ whole genome shotgun (WGS) entry which is preliminary data.</text>
</comment>
<evidence type="ECO:0000256" key="6">
    <source>
        <dbReference type="ARBA" id="ARBA00022525"/>
    </source>
</evidence>
<evidence type="ECO:0000313" key="27">
    <source>
        <dbReference type="EMBL" id="ONH72947.1"/>
    </source>
</evidence>
<dbReference type="VEuPathDB" id="FungiDB:C5L36_0D01000"/>
<evidence type="ECO:0000256" key="18">
    <source>
        <dbReference type="ARBA" id="ARBA00023295"/>
    </source>
</evidence>
<dbReference type="InterPro" id="IPR004192">
    <property type="entry name" value="Rieske_TM"/>
</dbReference>
<keyword evidence="14" id="KW-0411">Iron-sulfur</keyword>
<protein>
    <recommendedName>
        <fullName evidence="22">Cytochrome b-c1 complex subunit Rieske, mitochondrial</fullName>
    </recommendedName>
</protein>
<evidence type="ECO:0000256" key="7">
    <source>
        <dbReference type="ARBA" id="ARBA00022692"/>
    </source>
</evidence>
<evidence type="ECO:0000256" key="8">
    <source>
        <dbReference type="ARBA" id="ARBA00022714"/>
    </source>
</evidence>
<dbReference type="Pfam" id="PF02921">
    <property type="entry name" value="UCR_TM"/>
    <property type="match status" value="1"/>
</dbReference>
<dbReference type="VEuPathDB" id="FungiDB:C5L36_0D00980"/>
<evidence type="ECO:0000256" key="2">
    <source>
        <dbReference type="ARBA" id="ARBA00004191"/>
    </source>
</evidence>
<keyword evidence="11" id="KW-0378">Hydrolase</keyword>
<evidence type="ECO:0000256" key="3">
    <source>
        <dbReference type="ARBA" id="ARBA00010579"/>
    </source>
</evidence>
<evidence type="ECO:0000256" key="10">
    <source>
        <dbReference type="ARBA" id="ARBA00022729"/>
    </source>
</evidence>
<feature type="compositionally biased region" description="Low complexity" evidence="24">
    <location>
        <begin position="60"/>
        <end position="134"/>
    </location>
</feature>